<evidence type="ECO:0000313" key="4">
    <source>
        <dbReference type="Proteomes" id="UP000722989"/>
    </source>
</evidence>
<organism evidence="3 4">
    <name type="scientific">Planosporangium thailandense</name>
    <dbReference type="NCBI Taxonomy" id="765197"/>
    <lineage>
        <taxon>Bacteria</taxon>
        <taxon>Bacillati</taxon>
        <taxon>Actinomycetota</taxon>
        <taxon>Actinomycetes</taxon>
        <taxon>Micromonosporales</taxon>
        <taxon>Micromonosporaceae</taxon>
        <taxon>Planosporangium</taxon>
    </lineage>
</organism>
<dbReference type="Proteomes" id="UP000722989">
    <property type="component" value="Unassembled WGS sequence"/>
</dbReference>
<keyword evidence="4" id="KW-1185">Reference proteome</keyword>
<evidence type="ECO:0000256" key="1">
    <source>
        <dbReference type="ARBA" id="ARBA00006845"/>
    </source>
</evidence>
<protein>
    <submittedName>
        <fullName evidence="3">Barstar family protein</fullName>
    </submittedName>
</protein>
<dbReference type="Gene3D" id="3.30.370.10">
    <property type="entry name" value="Barstar-like"/>
    <property type="match status" value="1"/>
</dbReference>
<evidence type="ECO:0000313" key="3">
    <source>
        <dbReference type="EMBL" id="NJC72567.1"/>
    </source>
</evidence>
<accession>A0ABX0Y594</accession>
<dbReference type="EMBL" id="JAATVY010000019">
    <property type="protein sequence ID" value="NJC72567.1"/>
    <property type="molecule type" value="Genomic_DNA"/>
</dbReference>
<dbReference type="InterPro" id="IPR000468">
    <property type="entry name" value="Barstar"/>
</dbReference>
<dbReference type="Pfam" id="PF01337">
    <property type="entry name" value="Barstar"/>
    <property type="match status" value="1"/>
</dbReference>
<evidence type="ECO:0000259" key="2">
    <source>
        <dbReference type="Pfam" id="PF01337"/>
    </source>
</evidence>
<sequence length="141" mass="15058">MTPSSFAPWLRLSTGAPPDRAVHAGTAHAGAVHVQGRACRSRAGLFSEWAARLSLPEYFGRNWDALADSLADLVAEAPLTVVVDDAVHLLADEPQAQLRTLLAVLRGVATREPDRLVVLLRCAPADEPALRQRITSAAPPP</sequence>
<feature type="domain" description="Barstar (barnase inhibitor)" evidence="2">
    <location>
        <begin position="32"/>
        <end position="111"/>
    </location>
</feature>
<dbReference type="InterPro" id="IPR035905">
    <property type="entry name" value="Barstar-like_sf"/>
</dbReference>
<comment type="caution">
    <text evidence="3">The sequence shown here is derived from an EMBL/GenBank/DDBJ whole genome shotgun (WGS) entry which is preliminary data.</text>
</comment>
<gene>
    <name evidence="3" type="ORF">HC031_23015</name>
</gene>
<dbReference type="SUPFAM" id="SSF52038">
    <property type="entry name" value="Barstar-related"/>
    <property type="match status" value="1"/>
</dbReference>
<name>A0ABX0Y594_9ACTN</name>
<proteinExistence type="inferred from homology"/>
<reference evidence="3 4" key="1">
    <citation type="submission" date="2020-03" db="EMBL/GenBank/DDBJ databases">
        <title>WGS of the type strain of Planosporangium spp.</title>
        <authorList>
            <person name="Thawai C."/>
        </authorList>
    </citation>
    <scope>NUCLEOTIDE SEQUENCE [LARGE SCALE GENOMIC DNA]</scope>
    <source>
        <strain evidence="3 4">TBRC 5610</strain>
    </source>
</reference>
<dbReference type="RefSeq" id="WP_167927464.1">
    <property type="nucleotide sequence ID" value="NZ_JAATVY010000019.1"/>
</dbReference>
<comment type="similarity">
    <text evidence="1">Belongs to the barstar family.</text>
</comment>